<organism evidence="10 11">
    <name type="scientific">Motiliproteus coralliicola</name>
    <dbReference type="NCBI Taxonomy" id="2283196"/>
    <lineage>
        <taxon>Bacteria</taxon>
        <taxon>Pseudomonadati</taxon>
        <taxon>Pseudomonadota</taxon>
        <taxon>Gammaproteobacteria</taxon>
        <taxon>Oceanospirillales</taxon>
        <taxon>Oceanospirillaceae</taxon>
        <taxon>Motiliproteus</taxon>
    </lineage>
</organism>
<dbReference type="AlphaFoldDB" id="A0A369WFP6"/>
<keyword evidence="4 8" id="KW-0067">ATP-binding</keyword>
<feature type="domain" description="ATP-cone" evidence="9">
    <location>
        <begin position="49"/>
        <end position="139"/>
    </location>
</feature>
<dbReference type="PROSITE" id="PS51161">
    <property type="entry name" value="ATP_CONE"/>
    <property type="match status" value="1"/>
</dbReference>
<dbReference type="PANTHER" id="PTHR30455">
    <property type="entry name" value="TRANSCRIPTIONAL REPRESSOR NRDR"/>
    <property type="match status" value="1"/>
</dbReference>
<proteinExistence type="inferred from homology"/>
<keyword evidence="2 8" id="KW-0547">Nucleotide-binding</keyword>
<keyword evidence="6 8" id="KW-0238">DNA-binding</keyword>
<dbReference type="Pfam" id="PF03477">
    <property type="entry name" value="ATP-cone"/>
    <property type="match status" value="1"/>
</dbReference>
<reference evidence="10 11" key="1">
    <citation type="submission" date="2018-07" db="EMBL/GenBank/DDBJ databases">
        <title>Motiliproteus coralliicola sp. nov., a bacterium isolated from Coral.</title>
        <authorList>
            <person name="Wang G."/>
        </authorList>
    </citation>
    <scope>NUCLEOTIDE SEQUENCE [LARGE SCALE GENOMIC DNA]</scope>
    <source>
        <strain evidence="10 11">C34</strain>
    </source>
</reference>
<sequence length="164" mass="18627">MHCPFCKAHETKVIDSRLVAEGEQVRRRRECLACNERYTTYEVAELLMPRLVKQDGSRQPFDEEKLRAGILRSLEKRPVGIDQIEACINQIKHSLRATGEREVPSMVVGEAVMAALRELDQVAYVRFASVYRSFQDISEFQAEIDKLASNGEGPDSNNHSETES</sequence>
<dbReference type="HAMAP" id="MF_00440">
    <property type="entry name" value="NrdR"/>
    <property type="match status" value="1"/>
</dbReference>
<dbReference type="PANTHER" id="PTHR30455:SF2">
    <property type="entry name" value="TRANSCRIPTIONAL REPRESSOR NRDR"/>
    <property type="match status" value="1"/>
</dbReference>
<comment type="cofactor">
    <cofactor evidence="8">
        <name>Zn(2+)</name>
        <dbReference type="ChEBI" id="CHEBI:29105"/>
    </cofactor>
    <text evidence="8">Binds 1 zinc ion.</text>
</comment>
<evidence type="ECO:0000256" key="4">
    <source>
        <dbReference type="ARBA" id="ARBA00022840"/>
    </source>
</evidence>
<dbReference type="RefSeq" id="WP_114696871.1">
    <property type="nucleotide sequence ID" value="NZ_QQOH01000005.1"/>
</dbReference>
<dbReference type="GO" id="GO:0003677">
    <property type="term" value="F:DNA binding"/>
    <property type="evidence" value="ECO:0007669"/>
    <property type="project" value="UniProtKB-KW"/>
</dbReference>
<evidence type="ECO:0000256" key="2">
    <source>
        <dbReference type="ARBA" id="ARBA00022741"/>
    </source>
</evidence>
<gene>
    <name evidence="8 10" type="primary">nrdR</name>
    <name evidence="10" type="ORF">DV711_16665</name>
</gene>
<name>A0A369WFP6_9GAMM</name>
<keyword evidence="8" id="KW-0862">Zinc</keyword>
<keyword evidence="7 8" id="KW-0804">Transcription</keyword>
<dbReference type="InterPro" id="IPR003796">
    <property type="entry name" value="RNR_NrdR-like"/>
</dbReference>
<dbReference type="EMBL" id="QQOH01000005">
    <property type="protein sequence ID" value="RDE18295.1"/>
    <property type="molecule type" value="Genomic_DNA"/>
</dbReference>
<evidence type="ECO:0000259" key="9">
    <source>
        <dbReference type="PROSITE" id="PS51161"/>
    </source>
</evidence>
<comment type="function">
    <text evidence="8">Negatively regulates transcription of bacterial ribonucleotide reductase nrd genes and operons by binding to NrdR-boxes.</text>
</comment>
<feature type="zinc finger region" evidence="8">
    <location>
        <begin position="3"/>
        <end position="34"/>
    </location>
</feature>
<accession>A0A369WFP6</accession>
<evidence type="ECO:0000313" key="10">
    <source>
        <dbReference type="EMBL" id="RDE18295.1"/>
    </source>
</evidence>
<dbReference type="Pfam" id="PF22811">
    <property type="entry name" value="Zn_ribbon_NrdR"/>
    <property type="match status" value="1"/>
</dbReference>
<evidence type="ECO:0000256" key="5">
    <source>
        <dbReference type="ARBA" id="ARBA00023015"/>
    </source>
</evidence>
<dbReference type="OrthoDB" id="9807461at2"/>
<evidence type="ECO:0000256" key="8">
    <source>
        <dbReference type="HAMAP-Rule" id="MF_00440"/>
    </source>
</evidence>
<evidence type="ECO:0000256" key="7">
    <source>
        <dbReference type="ARBA" id="ARBA00023163"/>
    </source>
</evidence>
<dbReference type="GO" id="GO:0005524">
    <property type="term" value="F:ATP binding"/>
    <property type="evidence" value="ECO:0007669"/>
    <property type="project" value="UniProtKB-UniRule"/>
</dbReference>
<keyword evidence="3 8" id="KW-0863">Zinc-finger</keyword>
<protein>
    <recommendedName>
        <fullName evidence="8">Transcriptional repressor NrdR</fullName>
    </recommendedName>
</protein>
<dbReference type="NCBIfam" id="TIGR00244">
    <property type="entry name" value="transcriptional regulator NrdR"/>
    <property type="match status" value="1"/>
</dbReference>
<evidence type="ECO:0000256" key="1">
    <source>
        <dbReference type="ARBA" id="ARBA00022491"/>
    </source>
</evidence>
<dbReference type="InterPro" id="IPR055173">
    <property type="entry name" value="NrdR-like_N"/>
</dbReference>
<evidence type="ECO:0000313" key="11">
    <source>
        <dbReference type="Proteomes" id="UP000253769"/>
    </source>
</evidence>
<comment type="similarity">
    <text evidence="8">Belongs to the NrdR family.</text>
</comment>
<evidence type="ECO:0000256" key="6">
    <source>
        <dbReference type="ARBA" id="ARBA00023125"/>
    </source>
</evidence>
<keyword evidence="8" id="KW-0479">Metal-binding</keyword>
<dbReference type="GO" id="GO:0008270">
    <property type="term" value="F:zinc ion binding"/>
    <property type="evidence" value="ECO:0007669"/>
    <property type="project" value="UniProtKB-UniRule"/>
</dbReference>
<dbReference type="Proteomes" id="UP000253769">
    <property type="component" value="Unassembled WGS sequence"/>
</dbReference>
<dbReference type="InterPro" id="IPR005144">
    <property type="entry name" value="ATP-cone_dom"/>
</dbReference>
<evidence type="ECO:0000256" key="3">
    <source>
        <dbReference type="ARBA" id="ARBA00022771"/>
    </source>
</evidence>
<comment type="caution">
    <text evidence="10">The sequence shown here is derived from an EMBL/GenBank/DDBJ whole genome shotgun (WGS) entry which is preliminary data.</text>
</comment>
<keyword evidence="11" id="KW-1185">Reference proteome</keyword>
<keyword evidence="1 8" id="KW-0678">Repressor</keyword>
<keyword evidence="5 8" id="KW-0805">Transcription regulation</keyword>
<dbReference type="GO" id="GO:0045892">
    <property type="term" value="P:negative regulation of DNA-templated transcription"/>
    <property type="evidence" value="ECO:0007669"/>
    <property type="project" value="UniProtKB-UniRule"/>
</dbReference>